<reference evidence="4 5" key="1">
    <citation type="submission" date="2019-05" db="EMBL/GenBank/DDBJ databases">
        <title>The metagenome of a microbial culture collection derived from dairy environment covers the genomic content of the human microbiome.</title>
        <authorList>
            <person name="Roder T."/>
            <person name="Wuthrich D."/>
            <person name="Sattari Z."/>
            <person name="Von Ah U."/>
            <person name="Bar C."/>
            <person name="Ronchi F."/>
            <person name="Macpherson A.J."/>
            <person name="Ganal-Vonarburg S.C."/>
            <person name="Bruggmann R."/>
            <person name="Vergeres G."/>
        </authorList>
    </citation>
    <scope>NUCLEOTIDE SEQUENCE [LARGE SCALE GENOMIC DNA]</scope>
    <source>
        <strain evidence="4 5">FAM 24235</strain>
    </source>
</reference>
<dbReference type="OrthoDB" id="2161870at2"/>
<dbReference type="STRING" id="191770.SAMN04488013_10771"/>
<gene>
    <name evidence="4" type="ORF">FEZ48_11985</name>
</gene>
<dbReference type="Pfam" id="PF10145">
    <property type="entry name" value="PhageMin_Tail"/>
    <property type="match status" value="1"/>
</dbReference>
<organism evidence="4 5">
    <name type="scientific">Marinilactibacillus psychrotolerans</name>
    <dbReference type="NCBI Taxonomy" id="191770"/>
    <lineage>
        <taxon>Bacteria</taxon>
        <taxon>Bacillati</taxon>
        <taxon>Bacillota</taxon>
        <taxon>Bacilli</taxon>
        <taxon>Lactobacillales</taxon>
        <taxon>Carnobacteriaceae</taxon>
        <taxon>Marinilactibacillus</taxon>
    </lineage>
</organism>
<feature type="domain" description="Phage tail tape measure protein" evidence="3">
    <location>
        <begin position="212"/>
        <end position="404"/>
    </location>
</feature>
<feature type="coiled-coil region" evidence="2">
    <location>
        <begin position="451"/>
        <end position="478"/>
    </location>
</feature>
<dbReference type="RefSeq" id="WP_138472940.1">
    <property type="nucleotide sequence ID" value="NZ_JBGQQG010000017.1"/>
</dbReference>
<evidence type="ECO:0000256" key="1">
    <source>
        <dbReference type="ARBA" id="ARBA00022612"/>
    </source>
</evidence>
<evidence type="ECO:0000259" key="3">
    <source>
        <dbReference type="Pfam" id="PF10145"/>
    </source>
</evidence>
<name>A0A5R9BYY7_9LACT</name>
<keyword evidence="1" id="KW-1188">Viral release from host cell</keyword>
<sequence length="1464" mass="159797">MATTAPLGKMIVELGLDSTDFGKSLQSSKREVKYWASDMKASMRAADLAGNTLGKFEAKHRGLTSVINAQRKSVDQIKKSYDNSFVDGKPTAQTEKLAAQLRNAESQLINYNKQLINNAGSMAKWKVENEGLTGGLNRLGGVLSKRGKQMSDFGDKMTTRVSLPIAAGVGLAVKAAIDWESAFTGVKKTNDEVVDSNGNVVYSYADLEEGLRGLAKELPSTHAEIAGVAEAAGQLGIQTDNVKGFTKTMIDLGESTNMTADEAATAFARLANVTGMSQKDFDRLGSTVVDLGNNFATTESEITQLALRLSGIGKQVGLSEADIVGIAAAMSSVGIEAEAGGTAMTMAMKKMQNAVSEGGKKLTGFAKVAGMTAGEFAEAFEKDPARALQAFVEGLQRASDDGENLNGVLGDLGIKGIRESDTLLRLAGNSELLGKALDQSAGAWEENSALSEEASKRYETTQAQLEMLRNEVIDLGIEFGGPLVEAFRDGITVARPFIERIAELAEAFSDADPEMQKTILKMIGMTVAAGPLLSITGRVASGFGGLTTKTIGLLGVLAQKKTIKEFSAQLLTGSTDIMKFGGAAATASGSQGVGAMTTSLGLLGPVGWGIVGAGGLLAVGYGAWKLWGEEAYNSAERTKQWGTDVGAVIDKNLDDMQRLTNESQGQFNLLAEGFDVNKKDMSNNFVELGETIQSSLTERITKLDELMKNLPDTVKESLNELLEEDKKQAEESLAIVEENNKRIEEIRKNAANNNRELTVAEGKILNSLNRESSEAYINTLKISQKEKENILTAMTGDVEKATKDQAKAWAVSLGKQRQEQKQHYNEQKEDYLNALKELGYSDEAIKEQEKVWEKANEATTQGIDQQLAIIAEKYPEIADEIFLANGQTISAMGEAGDAALKENEKIISSAKSLSDQLAKNAEKNAEILSWTADEAETGAETWNSIVLDPKTGEVKTNVREEVIEASKESENWNHIRFQLKNADLDSNAKQIIGEAAIQNGYWEGMSWEEKSAIINDEFSETIIRSLEDSGKWNEMELEEQTALMYSNTPEKMTEALAYLGLWDEYEPEIKDINADNYGFIQSIQQSEEKMAIWKEVNPDTKEILGDNYDLLTKIFASEESLNRFKELPDEQKAILGDNSDLLSAVTQSEVNYNRWLGLPEKDKKFLGENSDLLNTVLNSETEYNRWLGLPEKDKNILGNNTDLLAKVLRSEQDYNEWKRLPEFEKELKVNNTKAVNPTENAIETLTNYKHFSPGSAKNLNVDTNAPNTRNSLQRTKNTWGSIRSGTKTFTTVFKTVGNAVKGFLGYEKGTNYHPGGPAIVNDQAGSKFREMVSLPNGKAFIPSGRNVLLGDLPTGTKVFKASLTDKMFPGIPQYANGVGIPADSTVIQNLNRVREATNKNQSVNINNDFSGLETLLRQMLNVISRQQPKIEMNFESYGDMDPREISQQLAFLTQIQERGSLSSG</sequence>
<evidence type="ECO:0000313" key="5">
    <source>
        <dbReference type="Proteomes" id="UP000307201"/>
    </source>
</evidence>
<dbReference type="NCBIfam" id="TIGR01760">
    <property type="entry name" value="tape_meas_TP901"/>
    <property type="match status" value="1"/>
</dbReference>
<keyword evidence="2" id="KW-0175">Coiled coil</keyword>
<accession>A0A5R9BYY7</accession>
<protein>
    <submittedName>
        <fullName evidence="4">Phage tail tape measure protein</fullName>
    </submittedName>
</protein>
<dbReference type="PANTHER" id="PTHR37813:SF1">
    <property type="entry name" value="FELS-2 PROPHAGE PROTEIN"/>
    <property type="match status" value="1"/>
</dbReference>
<dbReference type="InterPro" id="IPR010090">
    <property type="entry name" value="Phage_tape_meas"/>
</dbReference>
<comment type="caution">
    <text evidence="4">The sequence shown here is derived from an EMBL/GenBank/DDBJ whole genome shotgun (WGS) entry which is preliminary data.</text>
</comment>
<dbReference type="EMBL" id="VBTE01000048">
    <property type="protein sequence ID" value="TLQ05847.1"/>
    <property type="molecule type" value="Genomic_DNA"/>
</dbReference>
<proteinExistence type="predicted"/>
<feature type="coiled-coil region" evidence="2">
    <location>
        <begin position="719"/>
        <end position="763"/>
    </location>
</feature>
<evidence type="ECO:0000313" key="4">
    <source>
        <dbReference type="EMBL" id="TLQ05847.1"/>
    </source>
</evidence>
<dbReference type="PANTHER" id="PTHR37813">
    <property type="entry name" value="FELS-2 PROPHAGE PROTEIN"/>
    <property type="match status" value="1"/>
</dbReference>
<dbReference type="Proteomes" id="UP000307201">
    <property type="component" value="Unassembled WGS sequence"/>
</dbReference>
<evidence type="ECO:0000256" key="2">
    <source>
        <dbReference type="SAM" id="Coils"/>
    </source>
</evidence>